<proteinExistence type="inferred from homology"/>
<dbReference type="InterPro" id="IPR033909">
    <property type="entry name" value="RNR_small"/>
</dbReference>
<name>A0A060D3S6_9GAMA</name>
<evidence type="ECO:0000256" key="5">
    <source>
        <dbReference type="ARBA" id="ARBA00022705"/>
    </source>
</evidence>
<dbReference type="PROSITE" id="PS00368">
    <property type="entry name" value="RIBORED_SMALL"/>
    <property type="match status" value="1"/>
</dbReference>
<dbReference type="SUPFAM" id="SSF47240">
    <property type="entry name" value="Ferritin-like"/>
    <property type="match status" value="1"/>
</dbReference>
<evidence type="ECO:0000256" key="1">
    <source>
        <dbReference type="ARBA" id="ARBA00001962"/>
    </source>
</evidence>
<dbReference type="UniPathway" id="UPA00326"/>
<dbReference type="HAMAP" id="MF_04028">
    <property type="entry name" value="HSV_RIR2"/>
    <property type="match status" value="1"/>
</dbReference>
<protein>
    <recommendedName>
        <fullName evidence="3">ribonucleoside-diphosphate reductase</fullName>
        <ecNumber evidence="3">1.17.4.1</ecNumber>
    </recommendedName>
</protein>
<dbReference type="GO" id="GO:0004748">
    <property type="term" value="F:ribonucleoside-diphosphate reductase activity, thioredoxin disulfide as acceptor"/>
    <property type="evidence" value="ECO:0007669"/>
    <property type="project" value="UniProtKB-EC"/>
</dbReference>
<evidence type="ECO:0000256" key="10">
    <source>
        <dbReference type="ARBA" id="ARBA00023004"/>
    </source>
</evidence>
<evidence type="ECO:0000256" key="11">
    <source>
        <dbReference type="ARBA" id="ARBA00023136"/>
    </source>
</evidence>
<evidence type="ECO:0000256" key="2">
    <source>
        <dbReference type="ARBA" id="ARBA00009303"/>
    </source>
</evidence>
<evidence type="ECO:0000256" key="9">
    <source>
        <dbReference type="ARBA" id="ARBA00023002"/>
    </source>
</evidence>
<keyword evidence="14" id="KW-1185">Reference proteome</keyword>
<feature type="transmembrane region" description="Helical" evidence="12">
    <location>
        <begin position="150"/>
        <end position="171"/>
    </location>
</feature>
<dbReference type="CDD" id="cd01049">
    <property type="entry name" value="RNRR2"/>
    <property type="match status" value="1"/>
</dbReference>
<dbReference type="InterPro" id="IPR012348">
    <property type="entry name" value="RNR-like"/>
</dbReference>
<keyword evidence="11 12" id="KW-0472">Membrane</keyword>
<sequence length="305" mass="35685">MDCIKKYLYVCDHEGFLALTQETFQNRWFPNQINLSADVKCLSQLNDWEVDFYKYLFTFLGMAETLVNFNIDELIKDFEVHDINHYYCEQMAMECIHGKVYFNILNMFFKNNIAETQNYAKYVLKDEPLRKKIEWLGCKIKTAKTRAEKVLIFLLIEGIFFISSFYSIGLLRMKGIMPGVCMANDYISRDELLHTRAAALLYNTMIPACEKPPLEWITSLFTEAVEIEDAFIRAKSNQVSFVNVEDIKKFLEATADRILKSIHLPAHYFTSPPQSCPLTYTSYIKNVSFFERENTEYSSFVIDDL</sequence>
<dbReference type="Gene3D" id="1.10.620.20">
    <property type="entry name" value="Ribonucleotide Reductase, subunit A"/>
    <property type="match status" value="1"/>
</dbReference>
<organism evidence="13 14">
    <name type="scientific">Bovine gammaherpesvirus 6</name>
    <dbReference type="NCBI Taxonomy" id="1504288"/>
    <lineage>
        <taxon>Viruses</taxon>
        <taxon>Duplodnaviria</taxon>
        <taxon>Heunggongvirae</taxon>
        <taxon>Peploviricota</taxon>
        <taxon>Herviviricetes</taxon>
        <taxon>Herpesvirales</taxon>
        <taxon>Orthoherpesviridae</taxon>
        <taxon>Gammaherpesvirinae</taxon>
        <taxon>Macavirus</taxon>
        <taxon>Macavirus bovinegamma6</taxon>
    </lineage>
</organism>
<dbReference type="InterPro" id="IPR000358">
    <property type="entry name" value="RNR_small_fam"/>
</dbReference>
<dbReference type="GO" id="GO:0009263">
    <property type="term" value="P:deoxyribonucleotide biosynthetic process"/>
    <property type="evidence" value="ECO:0007669"/>
    <property type="project" value="InterPro"/>
</dbReference>
<dbReference type="EC" id="1.17.4.1" evidence="3"/>
<keyword evidence="10" id="KW-0408">Iron</keyword>
<evidence type="ECO:0000256" key="12">
    <source>
        <dbReference type="SAM" id="Phobius"/>
    </source>
</evidence>
<comment type="cofactor">
    <cofactor evidence="1">
        <name>Fe cation</name>
        <dbReference type="ChEBI" id="CHEBI:24875"/>
    </cofactor>
</comment>
<reference evidence="13 14" key="1">
    <citation type="journal article" date="2014" name="J. Gen. Virol.">
        <title>Novel gammaherpesvirus functions encoded by bovine herpesvirus 6 (bovine lymphotropic virus).</title>
        <authorList>
            <person name="Jia J."/>
            <person name="Delhon G."/>
            <person name="Tulman E.R."/>
            <person name="Diel D.G."/>
            <person name="Osorio F.A."/>
            <person name="Wen X."/>
            <person name="Kutish G.F."/>
            <person name="Rock D.L."/>
        </authorList>
    </citation>
    <scope>NUCLEOTIDE SEQUENCE [LARGE SCALE GENOMIC DNA]</scope>
    <source>
        <strain evidence="13">Pennsylvania 47</strain>
    </source>
</reference>
<dbReference type="InterPro" id="IPR009078">
    <property type="entry name" value="Ferritin-like_SF"/>
</dbReference>
<dbReference type="OrthoDB" id="4477at10239"/>
<evidence type="ECO:0000256" key="4">
    <source>
        <dbReference type="ARBA" id="ARBA00022692"/>
    </source>
</evidence>
<dbReference type="InterPro" id="IPR030475">
    <property type="entry name" value="RNR_small_AS"/>
</dbReference>
<evidence type="ECO:0000313" key="13">
    <source>
        <dbReference type="EMBL" id="AIB03215.1"/>
    </source>
</evidence>
<dbReference type="Proteomes" id="UP000121539">
    <property type="component" value="Segment"/>
</dbReference>
<dbReference type="EMBL" id="KJ705001">
    <property type="protein sequence ID" value="AIB03215.1"/>
    <property type="molecule type" value="Genomic_DNA"/>
</dbReference>
<keyword evidence="9" id="KW-0560">Oxidoreductase</keyword>
<keyword evidence="4 12" id="KW-0812">Transmembrane</keyword>
<evidence type="ECO:0000313" key="14">
    <source>
        <dbReference type="Proteomes" id="UP000121539"/>
    </source>
</evidence>
<evidence type="ECO:0000256" key="3">
    <source>
        <dbReference type="ARBA" id="ARBA00012274"/>
    </source>
</evidence>
<keyword evidence="6" id="KW-0479">Metal-binding</keyword>
<dbReference type="InterPro" id="IPR034715">
    <property type="entry name" value="HSV_RIR2"/>
</dbReference>
<dbReference type="GO" id="GO:0006260">
    <property type="term" value="P:DNA replication"/>
    <property type="evidence" value="ECO:0007669"/>
    <property type="project" value="UniProtKB-KW"/>
</dbReference>
<accession>A0A060D3S6</accession>
<gene>
    <name evidence="13" type="ORF">BoHV6ORF60</name>
</gene>
<evidence type="ECO:0000256" key="8">
    <source>
        <dbReference type="ARBA" id="ARBA00022989"/>
    </source>
</evidence>
<keyword evidence="8 12" id="KW-1133">Transmembrane helix</keyword>
<dbReference type="GO" id="GO:0046872">
    <property type="term" value="F:metal ion binding"/>
    <property type="evidence" value="ECO:0007669"/>
    <property type="project" value="UniProtKB-KW"/>
</dbReference>
<evidence type="ECO:0000256" key="7">
    <source>
        <dbReference type="ARBA" id="ARBA00022870"/>
    </source>
</evidence>
<dbReference type="GeneID" id="19620194"/>
<evidence type="ECO:0000256" key="6">
    <source>
        <dbReference type="ARBA" id="ARBA00022723"/>
    </source>
</evidence>
<dbReference type="Pfam" id="PF00268">
    <property type="entry name" value="Ribonuc_red_sm"/>
    <property type="match status" value="1"/>
</dbReference>
<dbReference type="PANTHER" id="PTHR23409:SF18">
    <property type="entry name" value="RIBONUCLEOSIDE-DIPHOSPHATE REDUCTASE SUBUNIT M2"/>
    <property type="match status" value="1"/>
</dbReference>
<keyword evidence="7" id="KW-1043">Host membrane</keyword>
<comment type="similarity">
    <text evidence="2">Belongs to the ribonucleoside diphosphate reductase small chain family.</text>
</comment>
<dbReference type="PANTHER" id="PTHR23409">
    <property type="entry name" value="RIBONUCLEOSIDE-DIPHOSPHATE REDUCTASE SMALL CHAIN"/>
    <property type="match status" value="1"/>
</dbReference>
<dbReference type="KEGG" id="vg:19620194"/>
<dbReference type="RefSeq" id="YP_009042039.1">
    <property type="nucleotide sequence ID" value="NC_024303.1"/>
</dbReference>
<keyword evidence="5" id="KW-0235">DNA replication</keyword>